<dbReference type="Proteomes" id="UP000241690">
    <property type="component" value="Unassembled WGS sequence"/>
</dbReference>
<dbReference type="EMBL" id="KZ679676">
    <property type="protein sequence ID" value="PTB59639.1"/>
    <property type="molecule type" value="Genomic_DNA"/>
</dbReference>
<gene>
    <name evidence="1" type="ORF">M431DRAFT_491250</name>
</gene>
<organism evidence="1 2">
    <name type="scientific">Trichoderma harzianum CBS 226.95</name>
    <dbReference type="NCBI Taxonomy" id="983964"/>
    <lineage>
        <taxon>Eukaryota</taxon>
        <taxon>Fungi</taxon>
        <taxon>Dikarya</taxon>
        <taxon>Ascomycota</taxon>
        <taxon>Pezizomycotina</taxon>
        <taxon>Sordariomycetes</taxon>
        <taxon>Hypocreomycetidae</taxon>
        <taxon>Hypocreales</taxon>
        <taxon>Hypocreaceae</taxon>
        <taxon>Trichoderma</taxon>
    </lineage>
</organism>
<dbReference type="RefSeq" id="XP_024779316.1">
    <property type="nucleotide sequence ID" value="XM_024916886.1"/>
</dbReference>
<dbReference type="GeneID" id="36625455"/>
<reference evidence="1 2" key="1">
    <citation type="submission" date="2016-07" db="EMBL/GenBank/DDBJ databases">
        <title>Multiple horizontal gene transfer events from other fungi enriched the ability of initially mycotrophic Trichoderma (Ascomycota) to feed on dead plant biomass.</title>
        <authorList>
            <consortium name="DOE Joint Genome Institute"/>
            <person name="Aerts A."/>
            <person name="Atanasova L."/>
            <person name="Chenthamara K."/>
            <person name="Zhang J."/>
            <person name="Grujic M."/>
            <person name="Henrissat B."/>
            <person name="Kuo A."/>
            <person name="Salamov A."/>
            <person name="Lipzen A."/>
            <person name="Labutti K."/>
            <person name="Barry K."/>
            <person name="Miao Y."/>
            <person name="Rahimi M.J."/>
            <person name="Shen Q."/>
            <person name="Grigoriev I.V."/>
            <person name="Kubicek C.P."/>
            <person name="Druzhinina I.S."/>
        </authorList>
    </citation>
    <scope>NUCLEOTIDE SEQUENCE [LARGE SCALE GENOMIC DNA]</scope>
    <source>
        <strain evidence="1 2">CBS 226.95</strain>
    </source>
</reference>
<keyword evidence="2" id="KW-1185">Reference proteome</keyword>
<dbReference type="AlphaFoldDB" id="A0A2T4ARG5"/>
<sequence length="171" mass="19639">MCLPPLSLGLLTPPGVFSCHWRFDWKPWHPCPRDRLLIRLTPHHLISIKTRLERSQHKARAGSTSATACQQSAICQGRAVASDCPKRRVVGGDFFFLAMCAAYARYQARVSKNDGSQRLLSVSFMYKFTRAQSRDWHFAGSILPTTHEATTWAILVRHDTRRRWKPLSSFW</sequence>
<name>A0A2T4ARG5_TRIHA</name>
<proteinExistence type="predicted"/>
<evidence type="ECO:0000313" key="1">
    <source>
        <dbReference type="EMBL" id="PTB59639.1"/>
    </source>
</evidence>
<accession>A0A2T4ARG5</accession>
<protein>
    <submittedName>
        <fullName evidence="1">Uncharacterized protein</fullName>
    </submittedName>
</protein>
<evidence type="ECO:0000313" key="2">
    <source>
        <dbReference type="Proteomes" id="UP000241690"/>
    </source>
</evidence>